<dbReference type="EMBL" id="KV427678">
    <property type="protein sequence ID" value="KZT00732.1"/>
    <property type="molecule type" value="Genomic_DNA"/>
</dbReference>
<name>A0A165BCE4_9APHY</name>
<evidence type="ECO:0000256" key="2">
    <source>
        <dbReference type="SAM" id="SignalP"/>
    </source>
</evidence>
<proteinExistence type="predicted"/>
<evidence type="ECO:0000256" key="1">
    <source>
        <dbReference type="SAM" id="MobiDB-lite"/>
    </source>
</evidence>
<evidence type="ECO:0000313" key="3">
    <source>
        <dbReference type="EMBL" id="KZT00732.1"/>
    </source>
</evidence>
<evidence type="ECO:0008006" key="5">
    <source>
        <dbReference type="Google" id="ProtNLM"/>
    </source>
</evidence>
<dbReference type="RefSeq" id="XP_040758472.1">
    <property type="nucleotide sequence ID" value="XM_040902818.1"/>
</dbReference>
<keyword evidence="2" id="KW-0732">Signal</keyword>
<feature type="region of interest" description="Disordered" evidence="1">
    <location>
        <begin position="39"/>
        <end position="70"/>
    </location>
</feature>
<protein>
    <recommendedName>
        <fullName evidence="5">Secreted protein</fullName>
    </recommendedName>
</protein>
<reference evidence="3 4" key="1">
    <citation type="journal article" date="2016" name="Mol. Biol. Evol.">
        <title>Comparative Genomics of Early-Diverging Mushroom-Forming Fungi Provides Insights into the Origins of Lignocellulose Decay Capabilities.</title>
        <authorList>
            <person name="Nagy L.G."/>
            <person name="Riley R."/>
            <person name="Tritt A."/>
            <person name="Adam C."/>
            <person name="Daum C."/>
            <person name="Floudas D."/>
            <person name="Sun H."/>
            <person name="Yadav J.S."/>
            <person name="Pangilinan J."/>
            <person name="Larsson K.H."/>
            <person name="Matsuura K."/>
            <person name="Barry K."/>
            <person name="Labutti K."/>
            <person name="Kuo R."/>
            <person name="Ohm R.A."/>
            <person name="Bhattacharya S.S."/>
            <person name="Shirouzu T."/>
            <person name="Yoshinaga Y."/>
            <person name="Martin F.M."/>
            <person name="Grigoriev I.V."/>
            <person name="Hibbett D.S."/>
        </authorList>
    </citation>
    <scope>NUCLEOTIDE SEQUENCE [LARGE SCALE GENOMIC DNA]</scope>
    <source>
        <strain evidence="3 4">93-53</strain>
    </source>
</reference>
<feature type="chain" id="PRO_5007855626" description="Secreted protein" evidence="2">
    <location>
        <begin position="28"/>
        <end position="131"/>
    </location>
</feature>
<evidence type="ECO:0000313" key="4">
    <source>
        <dbReference type="Proteomes" id="UP000076871"/>
    </source>
</evidence>
<dbReference type="AlphaFoldDB" id="A0A165BCE4"/>
<dbReference type="Proteomes" id="UP000076871">
    <property type="component" value="Unassembled WGS sequence"/>
</dbReference>
<organism evidence="3 4">
    <name type="scientific">Laetiporus sulphureus 93-53</name>
    <dbReference type="NCBI Taxonomy" id="1314785"/>
    <lineage>
        <taxon>Eukaryota</taxon>
        <taxon>Fungi</taxon>
        <taxon>Dikarya</taxon>
        <taxon>Basidiomycota</taxon>
        <taxon>Agaricomycotina</taxon>
        <taxon>Agaricomycetes</taxon>
        <taxon>Polyporales</taxon>
        <taxon>Laetiporus</taxon>
    </lineage>
</organism>
<keyword evidence="4" id="KW-1185">Reference proteome</keyword>
<dbReference type="GeneID" id="63819849"/>
<dbReference type="InParanoid" id="A0A165BCE4"/>
<feature type="signal peptide" evidence="2">
    <location>
        <begin position="1"/>
        <end position="27"/>
    </location>
</feature>
<gene>
    <name evidence="3" type="ORF">LAESUDRAFT_527552</name>
</gene>
<sequence>MHPPRRRRPSPYTLFLAAATLAVETRAWVALSIRAPHTPSRPVLVDRGRETSLAYSSGPEGQAGRRESPKEGNMLRIWIRCRVASTVASQRNSGHCITLVWMNVLASSRISRQSEEYCCLRRAQVSSWIET</sequence>
<accession>A0A165BCE4</accession>